<comment type="caution">
    <text evidence="3">The sequence shown here is derived from an EMBL/GenBank/DDBJ whole genome shotgun (WGS) entry which is preliminary data.</text>
</comment>
<sequence length="211" mass="23659">MQPNRPNPPDWGQLYEIAAGQGGYVTTQQAQEAGYSLPLLTHHVKQGRLQRARRGVYRLTHYPAGEHEELIVLWLWSEQAGVFSHETALSLHQLSDALPAVHHLTLPAAWSRRRLRTPPGVRLYFADVKGRDLTWAGGVPVTSPLRTHMDCMTNHVLPEFIYAARIQILQRGLANAKELQTQLAEQVPATSTNKARASRARHLSDTSRGRT</sequence>
<name>A0ABX9K1P2_9BACT</name>
<evidence type="ECO:0000256" key="1">
    <source>
        <dbReference type="SAM" id="MobiDB-lite"/>
    </source>
</evidence>
<dbReference type="InterPro" id="IPR025159">
    <property type="entry name" value="AbiEi_N"/>
</dbReference>
<keyword evidence="4" id="KW-1185">Reference proteome</keyword>
<evidence type="ECO:0000313" key="3">
    <source>
        <dbReference type="EMBL" id="REG31113.1"/>
    </source>
</evidence>
<evidence type="ECO:0000313" key="4">
    <source>
        <dbReference type="Proteomes" id="UP000256345"/>
    </source>
</evidence>
<dbReference type="RefSeq" id="WP_063796856.1">
    <property type="nucleotide sequence ID" value="NZ_CP011509.1"/>
</dbReference>
<evidence type="ECO:0000259" key="2">
    <source>
        <dbReference type="Pfam" id="PF13338"/>
    </source>
</evidence>
<gene>
    <name evidence="3" type="ORF">ATI61_106583</name>
</gene>
<dbReference type="EMBL" id="QUMU01000006">
    <property type="protein sequence ID" value="REG31113.1"/>
    <property type="molecule type" value="Genomic_DNA"/>
</dbReference>
<feature type="compositionally biased region" description="Polar residues" evidence="1">
    <location>
        <begin position="186"/>
        <end position="195"/>
    </location>
</feature>
<protein>
    <submittedName>
        <fullName evidence="3">Transcriptional regulator of viral defense system</fullName>
    </submittedName>
</protein>
<dbReference type="Pfam" id="PF13338">
    <property type="entry name" value="AbiEi_4"/>
    <property type="match status" value="1"/>
</dbReference>
<dbReference type="Proteomes" id="UP000256345">
    <property type="component" value="Unassembled WGS sequence"/>
</dbReference>
<feature type="domain" description="AbiEi antitoxin N-terminal" evidence="2">
    <location>
        <begin position="13"/>
        <end position="60"/>
    </location>
</feature>
<reference evidence="3 4" key="1">
    <citation type="submission" date="2018-08" db="EMBL/GenBank/DDBJ databases">
        <title>Genomic Encyclopedia of Archaeal and Bacterial Type Strains, Phase II (KMG-II): from individual species to whole genera.</title>
        <authorList>
            <person name="Goeker M."/>
        </authorList>
    </citation>
    <scope>NUCLEOTIDE SEQUENCE [LARGE SCALE GENOMIC DNA]</scope>
    <source>
        <strain evidence="3 4">DSM 2261</strain>
    </source>
</reference>
<accession>A0ABX9K1P2</accession>
<feature type="compositionally biased region" description="Basic and acidic residues" evidence="1">
    <location>
        <begin position="202"/>
        <end position="211"/>
    </location>
</feature>
<feature type="region of interest" description="Disordered" evidence="1">
    <location>
        <begin position="186"/>
        <end position="211"/>
    </location>
</feature>
<organism evidence="3 4">
    <name type="scientific">Archangium gephyra</name>
    <dbReference type="NCBI Taxonomy" id="48"/>
    <lineage>
        <taxon>Bacteria</taxon>
        <taxon>Pseudomonadati</taxon>
        <taxon>Myxococcota</taxon>
        <taxon>Myxococcia</taxon>
        <taxon>Myxococcales</taxon>
        <taxon>Cystobacterineae</taxon>
        <taxon>Archangiaceae</taxon>
        <taxon>Archangium</taxon>
    </lineage>
</organism>
<proteinExistence type="predicted"/>